<evidence type="ECO:0000256" key="1">
    <source>
        <dbReference type="ARBA" id="ARBA00000213"/>
    </source>
</evidence>
<comment type="similarity">
    <text evidence="2">Belongs to the type IA topoisomerase family.</text>
</comment>
<evidence type="ECO:0000256" key="11">
    <source>
        <dbReference type="ARBA" id="ARBA00032235"/>
    </source>
</evidence>
<evidence type="ECO:0000313" key="15">
    <source>
        <dbReference type="EMBL" id="PLT54508.1"/>
    </source>
</evidence>
<dbReference type="EC" id="5.6.2.1" evidence="3"/>
<dbReference type="GO" id="GO:0046872">
    <property type="term" value="F:metal ion binding"/>
    <property type="evidence" value="ECO:0007669"/>
    <property type="project" value="UniProtKB-KW"/>
</dbReference>
<dbReference type="PANTHER" id="PTHR11390:SF21">
    <property type="entry name" value="DNA TOPOISOMERASE 3-ALPHA"/>
    <property type="match status" value="1"/>
</dbReference>
<dbReference type="EMBL" id="NIHM01000012">
    <property type="protein sequence ID" value="PLT54508.1"/>
    <property type="molecule type" value="Genomic_DNA"/>
</dbReference>
<dbReference type="PROSITE" id="PS00396">
    <property type="entry name" value="TOPO_IA_1"/>
    <property type="match status" value="1"/>
</dbReference>
<dbReference type="Gene3D" id="3.40.50.140">
    <property type="match status" value="1"/>
</dbReference>
<keyword evidence="8 15" id="KW-0413">Isomerase</keyword>
<dbReference type="InterPro" id="IPR013826">
    <property type="entry name" value="Topo_IA_cen_sub3"/>
</dbReference>
<dbReference type="PRINTS" id="PR00417">
    <property type="entry name" value="PRTPISMRASEI"/>
</dbReference>
<evidence type="ECO:0000256" key="10">
    <source>
        <dbReference type="ARBA" id="ARBA00031985"/>
    </source>
</evidence>
<dbReference type="InterPro" id="IPR006171">
    <property type="entry name" value="TOPRIM_dom"/>
</dbReference>
<protein>
    <recommendedName>
        <fullName evidence="3">DNA topoisomerase</fullName>
        <ecNumber evidence="3">5.6.2.1</ecNumber>
    </recommendedName>
    <alternativeName>
        <fullName evidence="12">Omega-protein</fullName>
    </alternativeName>
    <alternativeName>
        <fullName evidence="11">Relaxing enzyme</fullName>
    </alternativeName>
    <alternativeName>
        <fullName evidence="9">Swivelase</fullName>
    </alternativeName>
    <alternativeName>
        <fullName evidence="10">Untwisting enzyme</fullName>
    </alternativeName>
</protein>
<dbReference type="InterPro" id="IPR013824">
    <property type="entry name" value="Topo_IA_cen_sub1"/>
</dbReference>
<dbReference type="PANTHER" id="PTHR11390">
    <property type="entry name" value="PROKARYOTIC DNA TOPOISOMERASE"/>
    <property type="match status" value="1"/>
</dbReference>
<dbReference type="AlphaFoldDB" id="A0A2N5NH68"/>
<dbReference type="InterPro" id="IPR034144">
    <property type="entry name" value="TOPRIM_TopoIII"/>
</dbReference>
<dbReference type="GO" id="GO:0006310">
    <property type="term" value="P:DNA recombination"/>
    <property type="evidence" value="ECO:0007669"/>
    <property type="project" value="TreeGrafter"/>
</dbReference>
<feature type="domain" description="Toprim" evidence="13">
    <location>
        <begin position="1"/>
        <end position="134"/>
    </location>
</feature>
<dbReference type="CDD" id="cd00186">
    <property type="entry name" value="TOP1Ac"/>
    <property type="match status" value="1"/>
</dbReference>
<dbReference type="GO" id="GO:0006265">
    <property type="term" value="P:DNA topological change"/>
    <property type="evidence" value="ECO:0007669"/>
    <property type="project" value="InterPro"/>
</dbReference>
<dbReference type="InterPro" id="IPR005738">
    <property type="entry name" value="TopoIII"/>
</dbReference>
<gene>
    <name evidence="15" type="ORF">CDL18_09540</name>
</gene>
<feature type="domain" description="Topo IA-type catalytic" evidence="14">
    <location>
        <begin position="151"/>
        <end position="580"/>
    </location>
</feature>
<evidence type="ECO:0000256" key="7">
    <source>
        <dbReference type="ARBA" id="ARBA00023125"/>
    </source>
</evidence>
<dbReference type="SMART" id="SM00436">
    <property type="entry name" value="TOP1Bc"/>
    <property type="match status" value="1"/>
</dbReference>
<dbReference type="PROSITE" id="PS52039">
    <property type="entry name" value="TOPO_IA_2"/>
    <property type="match status" value="1"/>
</dbReference>
<dbReference type="Pfam" id="PF01131">
    <property type="entry name" value="Topoisom_bac"/>
    <property type="match status" value="1"/>
</dbReference>
<dbReference type="InterPro" id="IPR000380">
    <property type="entry name" value="Topo_IA"/>
</dbReference>
<dbReference type="InterPro" id="IPR013825">
    <property type="entry name" value="Topo_IA_cen_sub2"/>
</dbReference>
<dbReference type="InterPro" id="IPR003601">
    <property type="entry name" value="Topo_IA_2"/>
</dbReference>
<reference evidence="15 16" key="1">
    <citation type="journal article" date="2017" name="Genome Med.">
        <title>A novel Ruminococcus gnavus clade enriched in inflammatory bowel disease patients.</title>
        <authorList>
            <person name="Hall A.B."/>
            <person name="Yassour M."/>
            <person name="Sauk J."/>
            <person name="Garner A."/>
            <person name="Jiang X."/>
            <person name="Arthur T."/>
            <person name="Lagoudas G.K."/>
            <person name="Vatanen T."/>
            <person name="Fornelos N."/>
            <person name="Wilson R."/>
            <person name="Bertha M."/>
            <person name="Cohen M."/>
            <person name="Garber J."/>
            <person name="Khalili H."/>
            <person name="Gevers D."/>
            <person name="Ananthakrishnan A.N."/>
            <person name="Kugathasan S."/>
            <person name="Lander E.S."/>
            <person name="Blainey P."/>
            <person name="Vlamakis H."/>
            <person name="Xavier R.J."/>
            <person name="Huttenhower C."/>
        </authorList>
    </citation>
    <scope>NUCLEOTIDE SEQUENCE [LARGE SCALE GENOMIC DNA]</scope>
    <source>
        <strain evidence="15 16">RJX1118</strain>
    </source>
</reference>
<evidence type="ECO:0000259" key="13">
    <source>
        <dbReference type="PROSITE" id="PS50880"/>
    </source>
</evidence>
<dbReference type="GO" id="GO:0003677">
    <property type="term" value="F:DNA binding"/>
    <property type="evidence" value="ECO:0007669"/>
    <property type="project" value="UniProtKB-KW"/>
</dbReference>
<dbReference type="InterPro" id="IPR013497">
    <property type="entry name" value="Topo_IA_cen"/>
</dbReference>
<proteinExistence type="inferred from homology"/>
<dbReference type="NCBIfam" id="TIGR01056">
    <property type="entry name" value="topB"/>
    <property type="match status" value="1"/>
</dbReference>
<evidence type="ECO:0000256" key="4">
    <source>
        <dbReference type="ARBA" id="ARBA00022723"/>
    </source>
</evidence>
<dbReference type="GO" id="GO:0006281">
    <property type="term" value="P:DNA repair"/>
    <property type="evidence" value="ECO:0007669"/>
    <property type="project" value="TreeGrafter"/>
</dbReference>
<dbReference type="SMART" id="SM00437">
    <property type="entry name" value="TOP1Ac"/>
    <property type="match status" value="1"/>
</dbReference>
<dbReference type="NCBIfam" id="NF005829">
    <property type="entry name" value="PRK07726.1"/>
    <property type="match status" value="1"/>
</dbReference>
<dbReference type="InterPro" id="IPR023405">
    <property type="entry name" value="Topo_IA_core_domain"/>
</dbReference>
<dbReference type="Gene3D" id="2.70.20.10">
    <property type="entry name" value="Topoisomerase I, domain 3"/>
    <property type="match status" value="1"/>
</dbReference>
<evidence type="ECO:0000256" key="8">
    <source>
        <dbReference type="ARBA" id="ARBA00023235"/>
    </source>
</evidence>
<dbReference type="CDD" id="cd03362">
    <property type="entry name" value="TOPRIM_TopoIA_TopoIII"/>
    <property type="match status" value="1"/>
</dbReference>
<name>A0A2N5NH68_MEDGN</name>
<dbReference type="PROSITE" id="PS50880">
    <property type="entry name" value="TOPRIM"/>
    <property type="match status" value="1"/>
</dbReference>
<comment type="caution">
    <text evidence="15">The sequence shown here is derived from an EMBL/GenBank/DDBJ whole genome shotgun (WGS) entry which is preliminary data.</text>
</comment>
<evidence type="ECO:0000256" key="9">
    <source>
        <dbReference type="ARBA" id="ARBA00030003"/>
    </source>
</evidence>
<dbReference type="Pfam" id="PF01751">
    <property type="entry name" value="Toprim"/>
    <property type="match status" value="1"/>
</dbReference>
<dbReference type="Gene3D" id="1.10.460.10">
    <property type="entry name" value="Topoisomerase I, domain 2"/>
    <property type="match status" value="1"/>
</dbReference>
<evidence type="ECO:0000256" key="3">
    <source>
        <dbReference type="ARBA" id="ARBA00012891"/>
    </source>
</evidence>
<dbReference type="Proteomes" id="UP000234849">
    <property type="component" value="Unassembled WGS sequence"/>
</dbReference>
<dbReference type="InterPro" id="IPR003602">
    <property type="entry name" value="Topo_IA_DNA-bd_dom"/>
</dbReference>
<comment type="catalytic activity">
    <reaction evidence="1">
        <text>ATP-independent breakage of single-stranded DNA, followed by passage and rejoining.</text>
        <dbReference type="EC" id="5.6.2.1"/>
    </reaction>
</comment>
<evidence type="ECO:0000256" key="5">
    <source>
        <dbReference type="ARBA" id="ARBA00022842"/>
    </source>
</evidence>
<evidence type="ECO:0000259" key="14">
    <source>
        <dbReference type="PROSITE" id="PS52039"/>
    </source>
</evidence>
<evidence type="ECO:0000256" key="12">
    <source>
        <dbReference type="ARBA" id="ARBA00032877"/>
    </source>
</evidence>
<dbReference type="SMART" id="SM00493">
    <property type="entry name" value="TOPRIM"/>
    <property type="match status" value="1"/>
</dbReference>
<dbReference type="RefSeq" id="WP_101879798.1">
    <property type="nucleotide sequence ID" value="NZ_NIHM01000012.1"/>
</dbReference>
<keyword evidence="6" id="KW-0799">Topoisomerase</keyword>
<dbReference type="GO" id="GO:0003917">
    <property type="term" value="F:DNA topoisomerase type I (single strand cut, ATP-independent) activity"/>
    <property type="evidence" value="ECO:0007669"/>
    <property type="project" value="UniProtKB-EC"/>
</dbReference>
<accession>A0A2N5NH68</accession>
<evidence type="ECO:0000256" key="6">
    <source>
        <dbReference type="ARBA" id="ARBA00023029"/>
    </source>
</evidence>
<keyword evidence="5" id="KW-0460">Magnesium</keyword>
<keyword evidence="7" id="KW-0238">DNA-binding</keyword>
<dbReference type="SUPFAM" id="SSF56712">
    <property type="entry name" value="Prokaryotic type I DNA topoisomerase"/>
    <property type="match status" value="1"/>
</dbReference>
<keyword evidence="4" id="KW-0479">Metal-binding</keyword>
<organism evidence="15 16">
    <name type="scientific">Mediterraneibacter gnavus</name>
    <name type="common">Ruminococcus gnavus</name>
    <dbReference type="NCBI Taxonomy" id="33038"/>
    <lineage>
        <taxon>Bacteria</taxon>
        <taxon>Bacillati</taxon>
        <taxon>Bacillota</taxon>
        <taxon>Clostridia</taxon>
        <taxon>Lachnospirales</taxon>
        <taxon>Lachnospiraceae</taxon>
        <taxon>Mediterraneibacter</taxon>
    </lineage>
</organism>
<dbReference type="Gene3D" id="1.10.290.10">
    <property type="entry name" value="Topoisomerase I, domain 4"/>
    <property type="match status" value="1"/>
</dbReference>
<dbReference type="InterPro" id="IPR023406">
    <property type="entry name" value="Topo_IA_AS"/>
</dbReference>
<dbReference type="GO" id="GO:0043597">
    <property type="term" value="C:cytoplasmic replication fork"/>
    <property type="evidence" value="ECO:0007669"/>
    <property type="project" value="TreeGrafter"/>
</dbReference>
<evidence type="ECO:0000256" key="2">
    <source>
        <dbReference type="ARBA" id="ARBA00009446"/>
    </source>
</evidence>
<sequence length="693" mass="79201">MFLVLGEKPSVAQALAEVLGVKKRADGYLEGEDCIVSWCLGHLAEYAAPEVYDERYKKWEFADLPILPKAWELRIAKDKKEQFDVLKELLNRKDLEYVVNACDAGREGELIFKRVYDLSKSSLPVKRLWISSMEEQAICDGFSNLKNGKEYERLCEAAVCRAKADWLVGMNATRAFTTTYYKRMVVGRVQTPTLAMLVERQKKVENFEKEAYYQVELPVLDFFVTSEKMKKEEEADALVKMCEGNPIHILKVERKQKKTNPPKLYDLTTLQREANRFFGYTAQETLTELQKLYEEKWVTYPRTDSQYITEDMEQSVLELLDILSDMLPFCSRELVGRNVGAIINNQKVSDHHALLPTKEAWKQDIGALSKKQKDIFYLIGQRLAQAVSEAAIFEETEVSAECAEYLFATKGKKVVEPGFQKILKAFQEKVRKTEEAGEKEEKVSISENISDGMEIAGRTPEKRKRFTAPPKPYSEDTLLSAMETAGNHSFDVETEKKGLGTPATRAGIIEKLVSSGYAVRKGKQLLPTKEGIALISVLPEELKSAALTAEWENELLRMERGEVTSETFMEDITEFVQKLIAGCGEIPKEERYRFYEKESIGKCPVCGSPVYEGKKNFYCSSHDCNFALWKESRYLVGMKKTLDQKMAKELLEHGKTRVTDFYSQRTGKKFTADLLLELQGDRASFKMEFPKRK</sequence>
<evidence type="ECO:0000313" key="16">
    <source>
        <dbReference type="Proteomes" id="UP000234849"/>
    </source>
</evidence>